<dbReference type="Gene3D" id="3.40.1390.10">
    <property type="entry name" value="MurE/MurF, N-terminal domain"/>
    <property type="match status" value="1"/>
</dbReference>
<evidence type="ECO:0000256" key="2">
    <source>
        <dbReference type="ARBA" id="ARBA00022598"/>
    </source>
</evidence>
<evidence type="ECO:0000259" key="12">
    <source>
        <dbReference type="Pfam" id="PF02875"/>
    </source>
</evidence>
<feature type="domain" description="Mur ligase central" evidence="13">
    <location>
        <begin position="97"/>
        <end position="282"/>
    </location>
</feature>
<dbReference type="EMBL" id="QKLU01000002">
    <property type="protein sequence ID" value="PYF75859.1"/>
    <property type="molecule type" value="Genomic_DNA"/>
</dbReference>
<evidence type="ECO:0000256" key="10">
    <source>
        <dbReference type="HAMAP-Rule" id="MF_02019"/>
    </source>
</evidence>
<evidence type="ECO:0000256" key="4">
    <source>
        <dbReference type="ARBA" id="ARBA00022741"/>
    </source>
</evidence>
<dbReference type="Gene3D" id="3.90.190.20">
    <property type="entry name" value="Mur ligase, C-terminal domain"/>
    <property type="match status" value="1"/>
</dbReference>
<comment type="subcellular location">
    <subcellularLocation>
        <location evidence="10 11">Cytoplasm</location>
    </subcellularLocation>
</comment>
<feature type="binding site" evidence="10">
    <location>
        <begin position="98"/>
        <end position="104"/>
    </location>
    <ligand>
        <name>ATP</name>
        <dbReference type="ChEBI" id="CHEBI:30616"/>
    </ligand>
</feature>
<dbReference type="InterPro" id="IPR005863">
    <property type="entry name" value="UDP-N-AcMur_synth"/>
</dbReference>
<keyword evidence="9 10" id="KW-0961">Cell wall biogenesis/degradation</keyword>
<proteinExistence type="inferred from homology"/>
<protein>
    <recommendedName>
        <fullName evidence="10 11">UDP-N-acetylmuramoyl-tripeptide--D-alanyl-D-alanine ligase</fullName>
        <ecNumber evidence="10 11">6.3.2.10</ecNumber>
    </recommendedName>
    <alternativeName>
        <fullName evidence="10">D-alanyl-D-alanine-adding enzyme</fullName>
    </alternativeName>
</protein>
<dbReference type="InterPro" id="IPR036565">
    <property type="entry name" value="Mur-like_cat_sf"/>
</dbReference>
<evidence type="ECO:0000256" key="1">
    <source>
        <dbReference type="ARBA" id="ARBA00022490"/>
    </source>
</evidence>
<dbReference type="InterPro" id="IPR013221">
    <property type="entry name" value="Mur_ligase_cen"/>
</dbReference>
<dbReference type="GO" id="GO:0051301">
    <property type="term" value="P:cell division"/>
    <property type="evidence" value="ECO:0007669"/>
    <property type="project" value="UniProtKB-KW"/>
</dbReference>
<evidence type="ECO:0000256" key="5">
    <source>
        <dbReference type="ARBA" id="ARBA00022840"/>
    </source>
</evidence>
<comment type="similarity">
    <text evidence="10">Belongs to the MurCDEF family. MurF subfamily.</text>
</comment>
<evidence type="ECO:0000256" key="6">
    <source>
        <dbReference type="ARBA" id="ARBA00022960"/>
    </source>
</evidence>
<dbReference type="Proteomes" id="UP000248198">
    <property type="component" value="Unassembled WGS sequence"/>
</dbReference>
<dbReference type="GO" id="GO:0009252">
    <property type="term" value="P:peptidoglycan biosynthetic process"/>
    <property type="evidence" value="ECO:0007669"/>
    <property type="project" value="UniProtKB-UniRule"/>
</dbReference>
<dbReference type="SUPFAM" id="SSF53623">
    <property type="entry name" value="MurD-like peptide ligases, catalytic domain"/>
    <property type="match status" value="1"/>
</dbReference>
<evidence type="ECO:0000256" key="11">
    <source>
        <dbReference type="RuleBase" id="RU004136"/>
    </source>
</evidence>
<name>A0A318UW27_9SPHI</name>
<keyword evidence="7 10" id="KW-0573">Peptidoglycan synthesis</keyword>
<dbReference type="InterPro" id="IPR051046">
    <property type="entry name" value="MurCDEF_CellWall_CoF430Synth"/>
</dbReference>
<evidence type="ECO:0000256" key="8">
    <source>
        <dbReference type="ARBA" id="ARBA00023306"/>
    </source>
</evidence>
<evidence type="ECO:0000256" key="3">
    <source>
        <dbReference type="ARBA" id="ARBA00022618"/>
    </source>
</evidence>
<keyword evidence="4 10" id="KW-0547">Nucleotide-binding</keyword>
<dbReference type="HAMAP" id="MF_02019">
    <property type="entry name" value="MurF"/>
    <property type="match status" value="1"/>
</dbReference>
<dbReference type="EC" id="6.3.2.10" evidence="10 11"/>
<dbReference type="NCBIfam" id="TIGR01143">
    <property type="entry name" value="murF"/>
    <property type="match status" value="1"/>
</dbReference>
<dbReference type="GO" id="GO:0005737">
    <property type="term" value="C:cytoplasm"/>
    <property type="evidence" value="ECO:0007669"/>
    <property type="project" value="UniProtKB-SubCell"/>
</dbReference>
<accession>A0A318UW27</accession>
<keyword evidence="6 10" id="KW-0133">Cell shape</keyword>
<dbReference type="Pfam" id="PF02875">
    <property type="entry name" value="Mur_ligase_C"/>
    <property type="match status" value="1"/>
</dbReference>
<dbReference type="OrthoDB" id="9801978at2"/>
<dbReference type="Pfam" id="PF08245">
    <property type="entry name" value="Mur_ligase_M"/>
    <property type="match status" value="1"/>
</dbReference>
<keyword evidence="3 10" id="KW-0132">Cell division</keyword>
<comment type="pathway">
    <text evidence="10 11">Cell wall biogenesis; peptidoglycan biosynthesis.</text>
</comment>
<dbReference type="GO" id="GO:0008360">
    <property type="term" value="P:regulation of cell shape"/>
    <property type="evidence" value="ECO:0007669"/>
    <property type="project" value="UniProtKB-KW"/>
</dbReference>
<dbReference type="PANTHER" id="PTHR43024">
    <property type="entry name" value="UDP-N-ACETYLMURAMOYL-TRIPEPTIDE--D-ALANYL-D-ALANINE LIGASE"/>
    <property type="match status" value="1"/>
</dbReference>
<dbReference type="SUPFAM" id="SSF53244">
    <property type="entry name" value="MurD-like peptide ligases, peptide-binding domain"/>
    <property type="match status" value="1"/>
</dbReference>
<comment type="function">
    <text evidence="10 11">Involved in cell wall formation. Catalyzes the final step in the synthesis of UDP-N-acetylmuramoyl-pentapeptide, the precursor of murein.</text>
</comment>
<dbReference type="RefSeq" id="WP_110828459.1">
    <property type="nucleotide sequence ID" value="NZ_QKLU01000002.1"/>
</dbReference>
<reference evidence="14 15" key="1">
    <citation type="submission" date="2018-06" db="EMBL/GenBank/DDBJ databases">
        <title>Genomic Encyclopedia of Archaeal and Bacterial Type Strains, Phase II (KMG-II): from individual species to whole genera.</title>
        <authorList>
            <person name="Goeker M."/>
        </authorList>
    </citation>
    <scope>NUCLEOTIDE SEQUENCE [LARGE SCALE GENOMIC DNA]</scope>
    <source>
        <strain evidence="14 15">DSM 27372</strain>
    </source>
</reference>
<organism evidence="14 15">
    <name type="scientific">Pedobacter nutrimenti</name>
    <dbReference type="NCBI Taxonomy" id="1241337"/>
    <lineage>
        <taxon>Bacteria</taxon>
        <taxon>Pseudomonadati</taxon>
        <taxon>Bacteroidota</taxon>
        <taxon>Sphingobacteriia</taxon>
        <taxon>Sphingobacteriales</taxon>
        <taxon>Sphingobacteriaceae</taxon>
        <taxon>Pedobacter</taxon>
    </lineage>
</organism>
<keyword evidence="5 10" id="KW-0067">ATP-binding</keyword>
<dbReference type="GO" id="GO:0071555">
    <property type="term" value="P:cell wall organization"/>
    <property type="evidence" value="ECO:0007669"/>
    <property type="project" value="UniProtKB-KW"/>
</dbReference>
<dbReference type="InterPro" id="IPR036615">
    <property type="entry name" value="Mur_ligase_C_dom_sf"/>
</dbReference>
<dbReference type="GO" id="GO:0008766">
    <property type="term" value="F:UDP-N-acetylmuramoylalanyl-D-glutamyl-2,6-diaminopimelate-D-alanyl-D-alanine ligase activity"/>
    <property type="evidence" value="ECO:0007669"/>
    <property type="project" value="RHEA"/>
</dbReference>
<evidence type="ECO:0000256" key="9">
    <source>
        <dbReference type="ARBA" id="ARBA00023316"/>
    </source>
</evidence>
<dbReference type="InterPro" id="IPR035911">
    <property type="entry name" value="MurE/MurF_N"/>
</dbReference>
<dbReference type="GO" id="GO:0047480">
    <property type="term" value="F:UDP-N-acetylmuramoyl-tripeptide-D-alanyl-D-alanine ligase activity"/>
    <property type="evidence" value="ECO:0007669"/>
    <property type="project" value="UniProtKB-UniRule"/>
</dbReference>
<dbReference type="UniPathway" id="UPA00219"/>
<comment type="caution">
    <text evidence="14">The sequence shown here is derived from an EMBL/GenBank/DDBJ whole genome shotgun (WGS) entry which is preliminary data.</text>
</comment>
<dbReference type="PANTHER" id="PTHR43024:SF1">
    <property type="entry name" value="UDP-N-ACETYLMURAMOYL-TRIPEPTIDE--D-ALANYL-D-ALANINE LIGASE"/>
    <property type="match status" value="1"/>
</dbReference>
<gene>
    <name evidence="10" type="primary">murF</name>
    <name evidence="14" type="ORF">B0O44_102413</name>
</gene>
<dbReference type="GO" id="GO:0005524">
    <property type="term" value="F:ATP binding"/>
    <property type="evidence" value="ECO:0007669"/>
    <property type="project" value="UniProtKB-UniRule"/>
</dbReference>
<evidence type="ECO:0000313" key="14">
    <source>
        <dbReference type="EMBL" id="PYF75859.1"/>
    </source>
</evidence>
<dbReference type="AlphaFoldDB" id="A0A318UW27"/>
<keyword evidence="1 10" id="KW-0963">Cytoplasm</keyword>
<feature type="domain" description="Mur ligase C-terminal" evidence="12">
    <location>
        <begin position="306"/>
        <end position="422"/>
    </location>
</feature>
<keyword evidence="15" id="KW-1185">Reference proteome</keyword>
<comment type="catalytic activity">
    <reaction evidence="10 11">
        <text>D-alanyl-D-alanine + UDP-N-acetyl-alpha-D-muramoyl-L-alanyl-gamma-D-glutamyl-meso-2,6-diaminopimelate + ATP = UDP-N-acetyl-alpha-D-muramoyl-L-alanyl-gamma-D-glutamyl-meso-2,6-diaminopimeloyl-D-alanyl-D-alanine + ADP + phosphate + H(+)</text>
        <dbReference type="Rhea" id="RHEA:28374"/>
        <dbReference type="ChEBI" id="CHEBI:15378"/>
        <dbReference type="ChEBI" id="CHEBI:30616"/>
        <dbReference type="ChEBI" id="CHEBI:43474"/>
        <dbReference type="ChEBI" id="CHEBI:57822"/>
        <dbReference type="ChEBI" id="CHEBI:61386"/>
        <dbReference type="ChEBI" id="CHEBI:83905"/>
        <dbReference type="ChEBI" id="CHEBI:456216"/>
        <dbReference type="EC" id="6.3.2.10"/>
    </reaction>
</comment>
<sequence length="433" mass="47939">MSNIETLYKHYLQHRTICTDTRNITQDCLFFALKGEHFDANTFAAQALEKGAAFCIIDNESYKTDQRCLLFDDVLSTLQDLARHHRNQLHIPVIGLTGSNGKTTTKELINAVLAEKYKTFATKGNLNNHIGVPLSILAIDESVEIAVIEMGANHQKEIEFLCGLCRPDHGLITNVGMAHLDGFGGFEGVKKGKAELYAYLKQHAGHTFLNRDNAFLMEMSARAQLDNITYYGTHQSDRVSGKLLTSDPFIEISWTLAGQSYAAKANLTGAYNFENILAAICIGQFFGLVPEQINKGLAGYFPSNNRSQLTKTEHNTVICDFYNANPSSMTAALNNISGLSSAHKVAIIGDMFELGPESLQQHDLIAAKAAASGLDLVIFIGKDFYQYKDKYKGLFFHTPQQTREFLLENPVKNSLVLLKGSRGMALEQLMPLL</sequence>
<evidence type="ECO:0000259" key="13">
    <source>
        <dbReference type="Pfam" id="PF08245"/>
    </source>
</evidence>
<dbReference type="SUPFAM" id="SSF63418">
    <property type="entry name" value="MurE/MurF N-terminal domain"/>
    <property type="match status" value="1"/>
</dbReference>
<evidence type="ECO:0000313" key="15">
    <source>
        <dbReference type="Proteomes" id="UP000248198"/>
    </source>
</evidence>
<keyword evidence="8 10" id="KW-0131">Cell cycle</keyword>
<dbReference type="Gene3D" id="3.40.1190.10">
    <property type="entry name" value="Mur-like, catalytic domain"/>
    <property type="match status" value="1"/>
</dbReference>
<dbReference type="InterPro" id="IPR004101">
    <property type="entry name" value="Mur_ligase_C"/>
</dbReference>
<keyword evidence="2 10" id="KW-0436">Ligase</keyword>
<evidence type="ECO:0000256" key="7">
    <source>
        <dbReference type="ARBA" id="ARBA00022984"/>
    </source>
</evidence>